<proteinExistence type="predicted"/>
<dbReference type="AlphaFoldDB" id="A0AAV5V9U6"/>
<organism evidence="1 2">
    <name type="scientific">Pristionchus fissidentatus</name>
    <dbReference type="NCBI Taxonomy" id="1538716"/>
    <lineage>
        <taxon>Eukaryota</taxon>
        <taxon>Metazoa</taxon>
        <taxon>Ecdysozoa</taxon>
        <taxon>Nematoda</taxon>
        <taxon>Chromadorea</taxon>
        <taxon>Rhabditida</taxon>
        <taxon>Rhabditina</taxon>
        <taxon>Diplogasteromorpha</taxon>
        <taxon>Diplogasteroidea</taxon>
        <taxon>Neodiplogasteridae</taxon>
        <taxon>Pristionchus</taxon>
    </lineage>
</organism>
<dbReference type="EMBL" id="BTSY01000002">
    <property type="protein sequence ID" value="GMT16402.1"/>
    <property type="molecule type" value="Genomic_DNA"/>
</dbReference>
<reference evidence="1" key="1">
    <citation type="submission" date="2023-10" db="EMBL/GenBank/DDBJ databases">
        <title>Genome assembly of Pristionchus species.</title>
        <authorList>
            <person name="Yoshida K."/>
            <person name="Sommer R.J."/>
        </authorList>
    </citation>
    <scope>NUCLEOTIDE SEQUENCE</scope>
    <source>
        <strain evidence="1">RS5133</strain>
    </source>
</reference>
<sequence length="206" mass="23201">LEVVPLRESRVVRFENGESVERSGREDESNVQLLEQHVVRVGQLVAEHEFLSIGVLLQQLLHFLQLDGIDGGEELVLRLLSAVDHAGVFQVQVLDSLSEEVREHLVLLRFSIEVEFPREMSDDGTGLGDLETVLLEARHLAEREAGLDPEPFLVLLEGDVLKGDLVVQKHHADRLSETSIKRRSYITFKHRVHSSRANGGLKQLII</sequence>
<gene>
    <name evidence="1" type="ORF">PFISCL1PPCAC_7699</name>
</gene>
<protein>
    <submittedName>
        <fullName evidence="1">Uncharacterized protein</fullName>
    </submittedName>
</protein>
<keyword evidence="2" id="KW-1185">Reference proteome</keyword>
<evidence type="ECO:0000313" key="1">
    <source>
        <dbReference type="EMBL" id="GMT16402.1"/>
    </source>
</evidence>
<name>A0AAV5V9U6_9BILA</name>
<accession>A0AAV5V9U6</accession>
<evidence type="ECO:0000313" key="2">
    <source>
        <dbReference type="Proteomes" id="UP001432322"/>
    </source>
</evidence>
<dbReference type="Proteomes" id="UP001432322">
    <property type="component" value="Unassembled WGS sequence"/>
</dbReference>
<feature type="non-terminal residue" evidence="1">
    <location>
        <position position="1"/>
    </location>
</feature>
<comment type="caution">
    <text evidence="1">The sequence shown here is derived from an EMBL/GenBank/DDBJ whole genome shotgun (WGS) entry which is preliminary data.</text>
</comment>